<feature type="transmembrane region" description="Helical" evidence="1">
    <location>
        <begin position="20"/>
        <end position="40"/>
    </location>
</feature>
<proteinExistence type="predicted"/>
<dbReference type="PROSITE" id="PS51257">
    <property type="entry name" value="PROKAR_LIPOPROTEIN"/>
    <property type="match status" value="1"/>
</dbReference>
<organism evidence="2">
    <name type="scientific">marine metagenome</name>
    <dbReference type="NCBI Taxonomy" id="408172"/>
    <lineage>
        <taxon>unclassified sequences</taxon>
        <taxon>metagenomes</taxon>
        <taxon>ecological metagenomes</taxon>
    </lineage>
</organism>
<evidence type="ECO:0000256" key="1">
    <source>
        <dbReference type="SAM" id="Phobius"/>
    </source>
</evidence>
<accession>A0A381P761</accession>
<gene>
    <name evidence="2" type="ORF">METZ01_LOCUS14912</name>
</gene>
<keyword evidence="1" id="KW-0812">Transmembrane</keyword>
<name>A0A381P761_9ZZZZ</name>
<protein>
    <recommendedName>
        <fullName evidence="3">TonB C-terminal domain-containing protein</fullName>
    </recommendedName>
</protein>
<dbReference type="AlphaFoldDB" id="A0A381P761"/>
<reference evidence="2" key="1">
    <citation type="submission" date="2018-05" db="EMBL/GenBank/DDBJ databases">
        <authorList>
            <person name="Lanie J.A."/>
            <person name="Ng W.-L."/>
            <person name="Kazmierczak K.M."/>
            <person name="Andrzejewski T.M."/>
            <person name="Davidsen T.M."/>
            <person name="Wayne K.J."/>
            <person name="Tettelin H."/>
            <person name="Glass J.I."/>
            <person name="Rusch D."/>
            <person name="Podicherti R."/>
            <person name="Tsui H.-C.T."/>
            <person name="Winkler M.E."/>
        </authorList>
    </citation>
    <scope>NUCLEOTIDE SEQUENCE</scope>
</reference>
<dbReference type="EMBL" id="UINC01000843">
    <property type="protein sequence ID" value="SUZ62058.1"/>
    <property type="molecule type" value="Genomic_DNA"/>
</dbReference>
<keyword evidence="1" id="KW-0472">Membrane</keyword>
<keyword evidence="1" id="KW-1133">Transmembrane helix</keyword>
<sequence>MGKHRDGCGYGHAHGRVLSGWLVLASFVLLLLSGCSRLSWGPEGMRMAVGSTALARPPFDVEEALVLRAQDRPPEAVDHAPLQRRFSSAIEAGLLPPSGERALVAWLLINQDGVVADVRVEKESGDPNFDEAFREGISLSLFRPAERIAAESPSAAPLCAAPPCAEPVSVWMEYPYTITWSKTEPRGPDGSLSGDRG</sequence>
<evidence type="ECO:0008006" key="3">
    <source>
        <dbReference type="Google" id="ProtNLM"/>
    </source>
</evidence>
<dbReference type="SUPFAM" id="SSF74653">
    <property type="entry name" value="TolA/TonB C-terminal domain"/>
    <property type="match status" value="1"/>
</dbReference>
<evidence type="ECO:0000313" key="2">
    <source>
        <dbReference type="EMBL" id="SUZ62058.1"/>
    </source>
</evidence>